<feature type="coiled-coil region" evidence="2">
    <location>
        <begin position="80"/>
        <end position="157"/>
    </location>
</feature>
<dbReference type="Gene3D" id="1.10.287.470">
    <property type="entry name" value="Helix hairpin bin"/>
    <property type="match status" value="1"/>
</dbReference>
<feature type="coiled-coil region" evidence="2">
    <location>
        <begin position="226"/>
        <end position="260"/>
    </location>
</feature>
<keyword evidence="4" id="KW-1185">Reference proteome</keyword>
<dbReference type="Gene3D" id="2.40.30.170">
    <property type="match status" value="1"/>
</dbReference>
<accession>A0ABN1FVZ6</accession>
<dbReference type="InterPro" id="IPR050739">
    <property type="entry name" value="MFP"/>
</dbReference>
<dbReference type="PANTHER" id="PTHR30386">
    <property type="entry name" value="MEMBRANE FUSION SUBUNIT OF EMRAB-TOLC MULTIDRUG EFFLUX PUMP"/>
    <property type="match status" value="1"/>
</dbReference>
<evidence type="ECO:0000313" key="4">
    <source>
        <dbReference type="Proteomes" id="UP001501588"/>
    </source>
</evidence>
<protein>
    <submittedName>
        <fullName evidence="3">HlyD family efflux transporter periplasmic adaptor subunit</fullName>
    </submittedName>
</protein>
<comment type="subcellular location">
    <subcellularLocation>
        <location evidence="1">Cell envelope</location>
    </subcellularLocation>
</comment>
<reference evidence="3 4" key="1">
    <citation type="journal article" date="2019" name="Int. J. Syst. Evol. Microbiol.">
        <title>The Global Catalogue of Microorganisms (GCM) 10K type strain sequencing project: providing services to taxonomists for standard genome sequencing and annotation.</title>
        <authorList>
            <consortium name="The Broad Institute Genomics Platform"/>
            <consortium name="The Broad Institute Genome Sequencing Center for Infectious Disease"/>
            <person name="Wu L."/>
            <person name="Ma J."/>
        </authorList>
    </citation>
    <scope>NUCLEOTIDE SEQUENCE [LARGE SCALE GENOMIC DNA]</scope>
    <source>
        <strain evidence="3 4">JCM 9933</strain>
    </source>
</reference>
<comment type="caution">
    <text evidence="3">The sequence shown here is derived from an EMBL/GenBank/DDBJ whole genome shotgun (WGS) entry which is preliminary data.</text>
</comment>
<name>A0ABN1FVZ6_9PROT</name>
<dbReference type="EMBL" id="BAAAFZ010000068">
    <property type="protein sequence ID" value="GAA0598588.1"/>
    <property type="molecule type" value="Genomic_DNA"/>
</dbReference>
<keyword evidence="2" id="KW-0175">Coiled coil</keyword>
<gene>
    <name evidence="3" type="ORF">GCM10009416_40920</name>
</gene>
<dbReference type="RefSeq" id="WP_343897263.1">
    <property type="nucleotide sequence ID" value="NZ_BAAAFZ010000068.1"/>
</dbReference>
<evidence type="ECO:0000313" key="3">
    <source>
        <dbReference type="EMBL" id="GAA0598588.1"/>
    </source>
</evidence>
<organism evidence="3 4">
    <name type="scientific">Craurococcus roseus</name>
    <dbReference type="NCBI Taxonomy" id="77585"/>
    <lineage>
        <taxon>Bacteria</taxon>
        <taxon>Pseudomonadati</taxon>
        <taxon>Pseudomonadota</taxon>
        <taxon>Alphaproteobacteria</taxon>
        <taxon>Acetobacterales</taxon>
        <taxon>Acetobacteraceae</taxon>
        <taxon>Craurococcus</taxon>
    </lineage>
</organism>
<evidence type="ECO:0000256" key="1">
    <source>
        <dbReference type="ARBA" id="ARBA00004196"/>
    </source>
</evidence>
<proteinExistence type="predicted"/>
<sequence length="403" mass="43687">MKRAATLAAGLLLAAGGAYVIVGEQMAGISANAVVNAQVLTVRAPVDGELALQVRNLGARLGPGEPIGRVEDPRPDETRLTDLRRMLAMAEADLARLLDLTKALVASRALLEGQAADYARGRVQQLEARLAEAGAALEGTQSRLREADATLRRANDLSRSGVQTVADFNKARSGFEVGTQEVEAARYRVRYLTIELDAARRGVFLGDSYNDAPSSTQRLREIDQRLGEISADVRERNRRIELLENQVNEERVRLARFREARLASPVPGMLWEVMTGSGEYVRRAQDVVRLVDCSTTVVTASVRESVYNRLSVGDPARFRLLGDGRVFEGTVARLAGSGAETIYRSLAVGPSAEHLKRYDVAMVFPALAADPELGCAVGRTGRAAFAPRPLDPWRRMLAALGVG</sequence>
<dbReference type="Proteomes" id="UP001501588">
    <property type="component" value="Unassembled WGS sequence"/>
</dbReference>
<dbReference type="PANTHER" id="PTHR30386:SF19">
    <property type="entry name" value="MULTIDRUG EXPORT PROTEIN EMRA-RELATED"/>
    <property type="match status" value="1"/>
</dbReference>
<evidence type="ECO:0000256" key="2">
    <source>
        <dbReference type="SAM" id="Coils"/>
    </source>
</evidence>